<feature type="domain" description="HTH luxR-type" evidence="4">
    <location>
        <begin position="142"/>
        <end position="207"/>
    </location>
</feature>
<reference evidence="6 7" key="1">
    <citation type="submission" date="2020-01" db="EMBL/GenBank/DDBJ databases">
        <title>Genomes of bacteria type strains.</title>
        <authorList>
            <person name="Chen J."/>
            <person name="Zhu S."/>
            <person name="Chen J."/>
        </authorList>
    </citation>
    <scope>NUCLEOTIDE SEQUENCE [LARGE SCALE GENOMIC DNA]</scope>
    <source>
        <strain evidence="6 7">KCTC 52919</strain>
    </source>
</reference>
<dbReference type="InterPro" id="IPR058245">
    <property type="entry name" value="NreC/VraR/RcsB-like_REC"/>
</dbReference>
<dbReference type="PROSITE" id="PS50043">
    <property type="entry name" value="HTH_LUXR_2"/>
    <property type="match status" value="1"/>
</dbReference>
<dbReference type="PANTHER" id="PTHR43214">
    <property type="entry name" value="TWO-COMPONENT RESPONSE REGULATOR"/>
    <property type="match status" value="1"/>
</dbReference>
<keyword evidence="2" id="KW-0238">DNA-binding</keyword>
<evidence type="ECO:0000313" key="6">
    <source>
        <dbReference type="EMBL" id="NDV88974.1"/>
    </source>
</evidence>
<gene>
    <name evidence="6" type="ORF">GTW51_20035</name>
</gene>
<dbReference type="EMBL" id="JAAAMJ010000024">
    <property type="protein sequence ID" value="NDV88974.1"/>
    <property type="molecule type" value="Genomic_DNA"/>
</dbReference>
<evidence type="ECO:0000256" key="2">
    <source>
        <dbReference type="ARBA" id="ARBA00023125"/>
    </source>
</evidence>
<dbReference type="Pfam" id="PF00196">
    <property type="entry name" value="GerE"/>
    <property type="match status" value="1"/>
</dbReference>
<dbReference type="Pfam" id="PF00072">
    <property type="entry name" value="Response_reg"/>
    <property type="match status" value="1"/>
</dbReference>
<dbReference type="SMART" id="SM00421">
    <property type="entry name" value="HTH_LUXR"/>
    <property type="match status" value="1"/>
</dbReference>
<accession>A0A6L9MM50</accession>
<dbReference type="InterPro" id="IPR000792">
    <property type="entry name" value="Tscrpt_reg_LuxR_C"/>
</dbReference>
<evidence type="ECO:0000256" key="3">
    <source>
        <dbReference type="PROSITE-ProRule" id="PRU00169"/>
    </source>
</evidence>
<dbReference type="RefSeq" id="WP_163045827.1">
    <property type="nucleotide sequence ID" value="NZ_JAAAMJ010000024.1"/>
</dbReference>
<evidence type="ECO:0000259" key="5">
    <source>
        <dbReference type="PROSITE" id="PS50110"/>
    </source>
</evidence>
<dbReference type="PROSITE" id="PS50110">
    <property type="entry name" value="RESPONSE_REGULATORY"/>
    <property type="match status" value="1"/>
</dbReference>
<keyword evidence="7" id="KW-1185">Reference proteome</keyword>
<feature type="domain" description="Response regulatory" evidence="5">
    <location>
        <begin position="3"/>
        <end position="120"/>
    </location>
</feature>
<organism evidence="6 7">
    <name type="scientific">Aurantimonas aggregata</name>
    <dbReference type="NCBI Taxonomy" id="2047720"/>
    <lineage>
        <taxon>Bacteria</taxon>
        <taxon>Pseudomonadati</taxon>
        <taxon>Pseudomonadota</taxon>
        <taxon>Alphaproteobacteria</taxon>
        <taxon>Hyphomicrobiales</taxon>
        <taxon>Aurantimonadaceae</taxon>
        <taxon>Aurantimonas</taxon>
    </lineage>
</organism>
<dbReference type="AlphaFoldDB" id="A0A6L9MM50"/>
<evidence type="ECO:0000256" key="1">
    <source>
        <dbReference type="ARBA" id="ARBA00022553"/>
    </source>
</evidence>
<dbReference type="SMART" id="SM00448">
    <property type="entry name" value="REC"/>
    <property type="match status" value="1"/>
</dbReference>
<dbReference type="Gene3D" id="3.40.50.2300">
    <property type="match status" value="1"/>
</dbReference>
<feature type="modified residue" description="4-aspartylphosphate" evidence="3">
    <location>
        <position position="53"/>
    </location>
</feature>
<dbReference type="InterPro" id="IPR039420">
    <property type="entry name" value="WalR-like"/>
</dbReference>
<dbReference type="GO" id="GO:0006355">
    <property type="term" value="P:regulation of DNA-templated transcription"/>
    <property type="evidence" value="ECO:0007669"/>
    <property type="project" value="InterPro"/>
</dbReference>
<dbReference type="Proteomes" id="UP000476332">
    <property type="component" value="Unassembled WGS sequence"/>
</dbReference>
<evidence type="ECO:0000259" key="4">
    <source>
        <dbReference type="PROSITE" id="PS50043"/>
    </source>
</evidence>
<dbReference type="PANTHER" id="PTHR43214:SF43">
    <property type="entry name" value="TWO-COMPONENT RESPONSE REGULATOR"/>
    <property type="match status" value="1"/>
</dbReference>
<dbReference type="CDD" id="cd06170">
    <property type="entry name" value="LuxR_C_like"/>
    <property type="match status" value="1"/>
</dbReference>
<keyword evidence="1 3" id="KW-0597">Phosphoprotein</keyword>
<dbReference type="CDD" id="cd17535">
    <property type="entry name" value="REC_NarL-like"/>
    <property type="match status" value="1"/>
</dbReference>
<name>A0A6L9MM50_9HYPH</name>
<dbReference type="InterPro" id="IPR016032">
    <property type="entry name" value="Sig_transdc_resp-reg_C-effctor"/>
</dbReference>
<dbReference type="SUPFAM" id="SSF52172">
    <property type="entry name" value="CheY-like"/>
    <property type="match status" value="1"/>
</dbReference>
<protein>
    <submittedName>
        <fullName evidence="6">Response regulator</fullName>
    </submittedName>
</protein>
<dbReference type="PRINTS" id="PR00038">
    <property type="entry name" value="HTHLUXR"/>
</dbReference>
<dbReference type="GO" id="GO:0000160">
    <property type="term" value="P:phosphorelay signal transduction system"/>
    <property type="evidence" value="ECO:0007669"/>
    <property type="project" value="InterPro"/>
</dbReference>
<dbReference type="InterPro" id="IPR011006">
    <property type="entry name" value="CheY-like_superfamily"/>
</dbReference>
<dbReference type="GO" id="GO:0003677">
    <property type="term" value="F:DNA binding"/>
    <property type="evidence" value="ECO:0007669"/>
    <property type="project" value="UniProtKB-KW"/>
</dbReference>
<comment type="caution">
    <text evidence="6">The sequence shown here is derived from an EMBL/GenBank/DDBJ whole genome shotgun (WGS) entry which is preliminary data.</text>
</comment>
<evidence type="ECO:0000313" key="7">
    <source>
        <dbReference type="Proteomes" id="UP000476332"/>
    </source>
</evidence>
<proteinExistence type="predicted"/>
<sequence>MPLALIIDDHPIVVKGFMHTVGATGVCDVVGSISLVEGFRTYRQRRPDVIVLDLSFRDDPFAGLSFLRRFRALGSSTPILVFSMHDDPTIVRQVLHVGANGYVQKDVSPEVIREAFLAVLAGASFLMPEMATKVAMLNQPRDRGLLDRLTSREMEILGLISRGHSYTDISSRLGISYKTVANTSSILKTKLSARSLPELMIKSIRLLN</sequence>
<dbReference type="SUPFAM" id="SSF46894">
    <property type="entry name" value="C-terminal effector domain of the bipartite response regulators"/>
    <property type="match status" value="1"/>
</dbReference>
<dbReference type="InterPro" id="IPR001789">
    <property type="entry name" value="Sig_transdc_resp-reg_receiver"/>
</dbReference>